<dbReference type="PANTHER" id="PTHR10795">
    <property type="entry name" value="PROPROTEIN CONVERTASE SUBTILISIN/KEXIN"/>
    <property type="match status" value="1"/>
</dbReference>
<dbReference type="AlphaFoldDB" id="A0AAV5IB15"/>
<comment type="caution">
    <text evidence="3">The sequence shown here is derived from an EMBL/GenBank/DDBJ whole genome shotgun (WGS) entry which is preliminary data.</text>
</comment>
<evidence type="ECO:0000256" key="2">
    <source>
        <dbReference type="ARBA" id="ARBA00022729"/>
    </source>
</evidence>
<dbReference type="Gene3D" id="3.50.30.30">
    <property type="match status" value="1"/>
</dbReference>
<proteinExistence type="inferred from homology"/>
<dbReference type="InterPro" id="IPR036852">
    <property type="entry name" value="Peptidase_S8/S53_dom_sf"/>
</dbReference>
<keyword evidence="4" id="KW-1185">Reference proteome</keyword>
<comment type="similarity">
    <text evidence="1">Belongs to the peptidase S8 family.</text>
</comment>
<dbReference type="Proteomes" id="UP001054252">
    <property type="component" value="Unassembled WGS sequence"/>
</dbReference>
<evidence type="ECO:0000313" key="4">
    <source>
        <dbReference type="Proteomes" id="UP001054252"/>
    </source>
</evidence>
<name>A0AAV5IB15_9ROSI</name>
<dbReference type="GO" id="GO:0006508">
    <property type="term" value="P:proteolysis"/>
    <property type="evidence" value="ECO:0007669"/>
    <property type="project" value="InterPro"/>
</dbReference>
<protein>
    <submittedName>
        <fullName evidence="3">Uncharacterized protein</fullName>
    </submittedName>
</protein>
<dbReference type="InterPro" id="IPR045051">
    <property type="entry name" value="SBT"/>
</dbReference>
<dbReference type="GO" id="GO:0004252">
    <property type="term" value="F:serine-type endopeptidase activity"/>
    <property type="evidence" value="ECO:0007669"/>
    <property type="project" value="InterPro"/>
</dbReference>
<sequence>MTRDLVLHLRNGKEHATAPTSLATISNYAPWLLTVAANIIDRKFVAEAVLGNGIVLNGLSINDFNLSGNSHPLIWVVAAYVKAKYPNWSPAAIKSTLMTRATVMDWRGQDDLEFAYGSGQLNPEQGTPTWTCL</sequence>
<dbReference type="EMBL" id="BPVZ01000009">
    <property type="protein sequence ID" value="GKU95371.1"/>
    <property type="molecule type" value="Genomic_DNA"/>
</dbReference>
<keyword evidence="2" id="KW-0732">Signal</keyword>
<organism evidence="3 4">
    <name type="scientific">Rubroshorea leprosula</name>
    <dbReference type="NCBI Taxonomy" id="152421"/>
    <lineage>
        <taxon>Eukaryota</taxon>
        <taxon>Viridiplantae</taxon>
        <taxon>Streptophyta</taxon>
        <taxon>Embryophyta</taxon>
        <taxon>Tracheophyta</taxon>
        <taxon>Spermatophyta</taxon>
        <taxon>Magnoliopsida</taxon>
        <taxon>eudicotyledons</taxon>
        <taxon>Gunneridae</taxon>
        <taxon>Pentapetalae</taxon>
        <taxon>rosids</taxon>
        <taxon>malvids</taxon>
        <taxon>Malvales</taxon>
        <taxon>Dipterocarpaceae</taxon>
        <taxon>Rubroshorea</taxon>
    </lineage>
</organism>
<dbReference type="SUPFAM" id="SSF52743">
    <property type="entry name" value="Subtilisin-like"/>
    <property type="match status" value="1"/>
</dbReference>
<evidence type="ECO:0000256" key="1">
    <source>
        <dbReference type="ARBA" id="ARBA00011073"/>
    </source>
</evidence>
<reference evidence="3 4" key="1">
    <citation type="journal article" date="2021" name="Commun. Biol.">
        <title>The genome of Shorea leprosula (Dipterocarpaceae) highlights the ecological relevance of drought in aseasonal tropical rainforests.</title>
        <authorList>
            <person name="Ng K.K.S."/>
            <person name="Kobayashi M.J."/>
            <person name="Fawcett J.A."/>
            <person name="Hatakeyama M."/>
            <person name="Paape T."/>
            <person name="Ng C.H."/>
            <person name="Ang C.C."/>
            <person name="Tnah L.H."/>
            <person name="Lee C.T."/>
            <person name="Nishiyama T."/>
            <person name="Sese J."/>
            <person name="O'Brien M.J."/>
            <person name="Copetti D."/>
            <person name="Mohd Noor M.I."/>
            <person name="Ong R.C."/>
            <person name="Putra M."/>
            <person name="Sireger I.Z."/>
            <person name="Indrioko S."/>
            <person name="Kosugi Y."/>
            <person name="Izuno A."/>
            <person name="Isagi Y."/>
            <person name="Lee S.L."/>
            <person name="Shimizu K.K."/>
        </authorList>
    </citation>
    <scope>NUCLEOTIDE SEQUENCE [LARGE SCALE GENOMIC DNA]</scope>
    <source>
        <strain evidence="3">214</strain>
    </source>
</reference>
<accession>A0AAV5IB15</accession>
<gene>
    <name evidence="3" type="ORF">SLEP1_g8738</name>
</gene>
<dbReference type="Gene3D" id="3.40.50.200">
    <property type="entry name" value="Peptidase S8/S53 domain"/>
    <property type="match status" value="2"/>
</dbReference>
<evidence type="ECO:0000313" key="3">
    <source>
        <dbReference type="EMBL" id="GKU95371.1"/>
    </source>
</evidence>